<evidence type="ECO:0000313" key="7">
    <source>
        <dbReference type="EnsemblMetazoa" id="BGLB021856-PA"/>
    </source>
</evidence>
<keyword evidence="4 5" id="KW-0472">Membrane</keyword>
<reference evidence="7" key="1">
    <citation type="submission" date="2020-05" db="UniProtKB">
        <authorList>
            <consortium name="EnsemblMetazoa"/>
        </authorList>
    </citation>
    <scope>IDENTIFICATION</scope>
    <source>
        <strain evidence="7">BB02</strain>
    </source>
</reference>
<dbReference type="InterPro" id="IPR017452">
    <property type="entry name" value="GPCR_Rhodpsn_7TM"/>
</dbReference>
<accession>A0A2C9KNU2</accession>
<dbReference type="InterPro" id="IPR052954">
    <property type="entry name" value="GPCR-Ligand_Int"/>
</dbReference>
<keyword evidence="2 5" id="KW-0812">Transmembrane</keyword>
<evidence type="ECO:0000256" key="2">
    <source>
        <dbReference type="ARBA" id="ARBA00022692"/>
    </source>
</evidence>
<dbReference type="GO" id="GO:0008528">
    <property type="term" value="F:G protein-coupled peptide receptor activity"/>
    <property type="evidence" value="ECO:0007669"/>
    <property type="project" value="InterPro"/>
</dbReference>
<evidence type="ECO:0000313" key="8">
    <source>
        <dbReference type="Proteomes" id="UP000076420"/>
    </source>
</evidence>
<dbReference type="RefSeq" id="XP_013095252.2">
    <property type="nucleotide sequence ID" value="XM_013239798.2"/>
</dbReference>
<feature type="domain" description="G-protein coupled receptors family 1 profile" evidence="6">
    <location>
        <begin position="64"/>
        <end position="336"/>
    </location>
</feature>
<comment type="subcellular location">
    <subcellularLocation>
        <location evidence="1">Membrane</location>
    </subcellularLocation>
</comment>
<evidence type="ECO:0000256" key="1">
    <source>
        <dbReference type="ARBA" id="ARBA00004370"/>
    </source>
</evidence>
<dbReference type="OrthoDB" id="6074404at2759"/>
<dbReference type="STRING" id="6526.A0A2C9KNU2"/>
<dbReference type="PANTHER" id="PTHR46641">
    <property type="entry name" value="FMRFAMIDE RECEPTOR-RELATED"/>
    <property type="match status" value="1"/>
</dbReference>
<feature type="transmembrane region" description="Helical" evidence="5">
    <location>
        <begin position="276"/>
        <end position="297"/>
    </location>
</feature>
<gene>
    <name evidence="7" type="primary">106078786</name>
</gene>
<dbReference type="Gene3D" id="1.20.1070.10">
    <property type="entry name" value="Rhodopsin 7-helix transmembrane proteins"/>
    <property type="match status" value="1"/>
</dbReference>
<sequence>MEMRNSTMETSITTNNSMETSITTNSSIAVHYVVGIVSDGAKEAIVIINHVVLSSAIGLFGLGANVINMCVFVKQGLNNSMNVSFFATAVSDLCSLATLLWLNVCLNPFIDNLELPVVFTEVQYLSAGWPHGCAARITSWITAYITAERCLSIVFPLKIKQMINAKRTTVIIIIIFVINTLSLVPEYATVYFDWNWYPTKNKTLLGLAFRANRPAAEGLVFTFHASLAIVSFVAVVVFTSALVIRLRSTAEWRKTSTFDPKQTDNTTARDRKTMTMVILVATNLIVCYTPTVSFSIASSLLPDFTVVGKQHNLFHSAWSFAFLFHSINCSINIFFYYKMSSKYRANLKNLFCRGK</sequence>
<proteinExistence type="predicted"/>
<dbReference type="AlphaFoldDB" id="A0A2C9KNU2"/>
<evidence type="ECO:0000259" key="6">
    <source>
        <dbReference type="PROSITE" id="PS50262"/>
    </source>
</evidence>
<feature type="transmembrane region" description="Helical" evidence="5">
    <location>
        <begin position="219"/>
        <end position="244"/>
    </location>
</feature>
<name>A0A2C9KNU2_BIOGL</name>
<dbReference type="KEGG" id="bgt:106078786"/>
<dbReference type="Pfam" id="PF10324">
    <property type="entry name" value="7TM_GPCR_Srw"/>
    <property type="match status" value="1"/>
</dbReference>
<keyword evidence="3 5" id="KW-1133">Transmembrane helix</keyword>
<dbReference type="SUPFAM" id="SSF81321">
    <property type="entry name" value="Family A G protein-coupled receptor-like"/>
    <property type="match status" value="1"/>
</dbReference>
<evidence type="ECO:0000256" key="3">
    <source>
        <dbReference type="ARBA" id="ARBA00022989"/>
    </source>
</evidence>
<evidence type="ECO:0000256" key="4">
    <source>
        <dbReference type="ARBA" id="ARBA00023136"/>
    </source>
</evidence>
<feature type="transmembrane region" description="Helical" evidence="5">
    <location>
        <begin position="317"/>
        <end position="337"/>
    </location>
</feature>
<organism evidence="7 8">
    <name type="scientific">Biomphalaria glabrata</name>
    <name type="common">Bloodfluke planorb</name>
    <name type="synonym">Freshwater snail</name>
    <dbReference type="NCBI Taxonomy" id="6526"/>
    <lineage>
        <taxon>Eukaryota</taxon>
        <taxon>Metazoa</taxon>
        <taxon>Spiralia</taxon>
        <taxon>Lophotrochozoa</taxon>
        <taxon>Mollusca</taxon>
        <taxon>Gastropoda</taxon>
        <taxon>Heterobranchia</taxon>
        <taxon>Euthyneura</taxon>
        <taxon>Panpulmonata</taxon>
        <taxon>Hygrophila</taxon>
        <taxon>Lymnaeoidea</taxon>
        <taxon>Planorbidae</taxon>
        <taxon>Biomphalaria</taxon>
    </lineage>
</organism>
<feature type="transmembrane region" description="Helical" evidence="5">
    <location>
        <begin position="47"/>
        <end position="73"/>
    </location>
</feature>
<dbReference type="PANTHER" id="PTHR46641:SF2">
    <property type="entry name" value="FMRFAMIDE RECEPTOR"/>
    <property type="match status" value="1"/>
</dbReference>
<evidence type="ECO:0000256" key="5">
    <source>
        <dbReference type="SAM" id="Phobius"/>
    </source>
</evidence>
<feature type="transmembrane region" description="Helical" evidence="5">
    <location>
        <begin position="85"/>
        <end position="109"/>
    </location>
</feature>
<dbReference type="InterPro" id="IPR019427">
    <property type="entry name" value="7TM_GPCR_serpentine_rcpt_Srw"/>
</dbReference>
<dbReference type="VEuPathDB" id="VectorBase:BGLB021856"/>
<feature type="transmembrane region" description="Helical" evidence="5">
    <location>
        <begin position="168"/>
        <end position="188"/>
    </location>
</feature>
<dbReference type="GO" id="GO:0016020">
    <property type="term" value="C:membrane"/>
    <property type="evidence" value="ECO:0007669"/>
    <property type="project" value="UniProtKB-SubCell"/>
</dbReference>
<dbReference type="PROSITE" id="PS50262">
    <property type="entry name" value="G_PROTEIN_RECEP_F1_2"/>
    <property type="match status" value="1"/>
</dbReference>
<protein>
    <recommendedName>
        <fullName evidence="6">G-protein coupled receptors family 1 profile domain-containing protein</fullName>
    </recommendedName>
</protein>
<dbReference type="Proteomes" id="UP000076420">
    <property type="component" value="Unassembled WGS sequence"/>
</dbReference>
<dbReference type="EnsemblMetazoa" id="BGLB021856-RA">
    <property type="protein sequence ID" value="BGLB021856-PA"/>
    <property type="gene ID" value="BGLB021856"/>
</dbReference>
<dbReference type="VEuPathDB" id="VectorBase:BGLAX_049206"/>